<dbReference type="PANTHER" id="PTHR14677">
    <property type="entry name" value="ARSENITE INDUCUBLE RNA ASSOCIATED PROTEIN AIP-1-RELATED"/>
    <property type="match status" value="1"/>
</dbReference>
<dbReference type="WBParaSite" id="SMUV_0000247401-mRNA-1">
    <property type="protein sequence ID" value="SMUV_0000247401-mRNA-1"/>
    <property type="gene ID" value="SMUV_0000247401"/>
</dbReference>
<dbReference type="SUPFAM" id="SSF118310">
    <property type="entry name" value="AN1-like Zinc finger"/>
    <property type="match status" value="2"/>
</dbReference>
<dbReference type="AlphaFoldDB" id="A0A0N5AE34"/>
<organism evidence="7 8">
    <name type="scientific">Syphacia muris</name>
    <dbReference type="NCBI Taxonomy" id="451379"/>
    <lineage>
        <taxon>Eukaryota</taxon>
        <taxon>Metazoa</taxon>
        <taxon>Ecdysozoa</taxon>
        <taxon>Nematoda</taxon>
        <taxon>Chromadorea</taxon>
        <taxon>Rhabditida</taxon>
        <taxon>Spirurina</taxon>
        <taxon>Oxyuridomorpha</taxon>
        <taxon>Oxyuroidea</taxon>
        <taxon>Oxyuridae</taxon>
        <taxon>Syphacia</taxon>
    </lineage>
</organism>
<dbReference type="InterPro" id="IPR057357">
    <property type="entry name" value="Znf-C2H2_ZFAND2A/B"/>
</dbReference>
<evidence type="ECO:0000256" key="2">
    <source>
        <dbReference type="ARBA" id="ARBA00022737"/>
    </source>
</evidence>
<dbReference type="FunFam" id="4.10.1110.10:FF:000003">
    <property type="entry name" value="AN1-type zinc finger protein 2B isoform X1"/>
    <property type="match status" value="1"/>
</dbReference>
<dbReference type="Proteomes" id="UP000046393">
    <property type="component" value="Unplaced"/>
</dbReference>
<dbReference type="SMART" id="SM00154">
    <property type="entry name" value="ZnF_AN1"/>
    <property type="match status" value="2"/>
</dbReference>
<keyword evidence="1" id="KW-0479">Metal-binding</keyword>
<dbReference type="GO" id="GO:0008270">
    <property type="term" value="F:zinc ion binding"/>
    <property type="evidence" value="ECO:0007669"/>
    <property type="project" value="UniProtKB-KW"/>
</dbReference>
<dbReference type="GO" id="GO:0005737">
    <property type="term" value="C:cytoplasm"/>
    <property type="evidence" value="ECO:0007669"/>
    <property type="project" value="TreeGrafter"/>
</dbReference>
<evidence type="ECO:0000256" key="5">
    <source>
        <dbReference type="PROSITE-ProRule" id="PRU00449"/>
    </source>
</evidence>
<reference evidence="8" key="1">
    <citation type="submission" date="2017-02" db="UniProtKB">
        <authorList>
            <consortium name="WormBaseParasite"/>
        </authorList>
    </citation>
    <scope>IDENTIFICATION</scope>
</reference>
<accession>A0A0N5AE34</accession>
<dbReference type="InterPro" id="IPR035896">
    <property type="entry name" value="AN1-like_Znf"/>
</dbReference>
<evidence type="ECO:0000256" key="3">
    <source>
        <dbReference type="ARBA" id="ARBA00022771"/>
    </source>
</evidence>
<evidence type="ECO:0000256" key="1">
    <source>
        <dbReference type="ARBA" id="ARBA00022723"/>
    </source>
</evidence>
<dbReference type="Pfam" id="PF25403">
    <property type="entry name" value="zf-C2H2_ZFAND2"/>
    <property type="match status" value="1"/>
</dbReference>
<protein>
    <submittedName>
        <fullName evidence="8">AN1-type domain-containing protein</fullName>
    </submittedName>
</protein>
<keyword evidence="3 5" id="KW-0863">Zinc-finger</keyword>
<proteinExistence type="predicted"/>
<name>A0A0N5AE34_9BILA</name>
<dbReference type="Pfam" id="PF01428">
    <property type="entry name" value="zf-AN1"/>
    <property type="match status" value="2"/>
</dbReference>
<keyword evidence="4" id="KW-0862">Zinc</keyword>
<feature type="domain" description="AN1-type" evidence="6">
    <location>
        <begin position="91"/>
        <end position="139"/>
    </location>
</feature>
<dbReference type="InterPro" id="IPR000058">
    <property type="entry name" value="Znf_AN1"/>
</dbReference>
<keyword evidence="7" id="KW-1185">Reference proteome</keyword>
<dbReference type="PANTHER" id="PTHR14677:SF20">
    <property type="entry name" value="ZINC FINGER AN1-TYPE CONTAINING 2A-RELATED"/>
    <property type="match status" value="1"/>
</dbReference>
<feature type="domain" description="AN1-type" evidence="6">
    <location>
        <begin position="5"/>
        <end position="53"/>
    </location>
</feature>
<evidence type="ECO:0000313" key="8">
    <source>
        <dbReference type="WBParaSite" id="SMUV_0000247401-mRNA-1"/>
    </source>
</evidence>
<dbReference type="PROSITE" id="PS51039">
    <property type="entry name" value="ZF_AN1"/>
    <property type="match status" value="2"/>
</dbReference>
<evidence type="ECO:0000259" key="6">
    <source>
        <dbReference type="PROSITE" id="PS51039"/>
    </source>
</evidence>
<evidence type="ECO:0000256" key="4">
    <source>
        <dbReference type="ARBA" id="ARBA00022833"/>
    </source>
</evidence>
<dbReference type="Gene3D" id="4.10.1110.10">
    <property type="entry name" value="AN1-like Zinc finger"/>
    <property type="match status" value="2"/>
</dbReference>
<dbReference type="STRING" id="451379.A0A0N5AE34"/>
<sequence length="143" mass="16223">MAEFPGFGRHCSFPDCHRLDFLPIRCDACNKDFCTDHYSYSAHSCDKSKKRDVQVPVCPLCRKVVPVARGQLPDGPMNEHIETGCQSSRGQIYKFRCSVKGCKKRELVQMKCDKCCNNFCVFHRLPVDHKCTNGSPSSLSSER</sequence>
<evidence type="ECO:0000313" key="7">
    <source>
        <dbReference type="Proteomes" id="UP000046393"/>
    </source>
</evidence>
<keyword evidence="2" id="KW-0677">Repeat</keyword>